<reference evidence="1" key="2">
    <citation type="submission" date="2020-11" db="EMBL/GenBank/DDBJ databases">
        <authorList>
            <person name="McCartney M.A."/>
            <person name="Auch B."/>
            <person name="Kono T."/>
            <person name="Mallez S."/>
            <person name="Becker A."/>
            <person name="Gohl D.M."/>
            <person name="Silverstein K.A.T."/>
            <person name="Koren S."/>
            <person name="Bechman K.B."/>
            <person name="Herman A."/>
            <person name="Abrahante J.E."/>
            <person name="Garbe J."/>
        </authorList>
    </citation>
    <scope>NUCLEOTIDE SEQUENCE</scope>
    <source>
        <strain evidence="1">Duluth1</strain>
        <tissue evidence="1">Whole animal</tissue>
    </source>
</reference>
<reference evidence="1" key="1">
    <citation type="journal article" date="2019" name="bioRxiv">
        <title>The Genome of the Zebra Mussel, Dreissena polymorpha: A Resource for Invasive Species Research.</title>
        <authorList>
            <person name="McCartney M.A."/>
            <person name="Auch B."/>
            <person name="Kono T."/>
            <person name="Mallez S."/>
            <person name="Zhang Y."/>
            <person name="Obille A."/>
            <person name="Becker A."/>
            <person name="Abrahante J.E."/>
            <person name="Garbe J."/>
            <person name="Badalamenti J.P."/>
            <person name="Herman A."/>
            <person name="Mangelson H."/>
            <person name="Liachko I."/>
            <person name="Sullivan S."/>
            <person name="Sone E.D."/>
            <person name="Koren S."/>
            <person name="Silverstein K.A.T."/>
            <person name="Beckman K.B."/>
            <person name="Gohl D.M."/>
        </authorList>
    </citation>
    <scope>NUCLEOTIDE SEQUENCE</scope>
    <source>
        <strain evidence="1">Duluth1</strain>
        <tissue evidence="1">Whole animal</tissue>
    </source>
</reference>
<dbReference type="Proteomes" id="UP000828390">
    <property type="component" value="Unassembled WGS sequence"/>
</dbReference>
<keyword evidence="2" id="KW-1185">Reference proteome</keyword>
<proteinExistence type="predicted"/>
<organism evidence="1 2">
    <name type="scientific">Dreissena polymorpha</name>
    <name type="common">Zebra mussel</name>
    <name type="synonym">Mytilus polymorpha</name>
    <dbReference type="NCBI Taxonomy" id="45954"/>
    <lineage>
        <taxon>Eukaryota</taxon>
        <taxon>Metazoa</taxon>
        <taxon>Spiralia</taxon>
        <taxon>Lophotrochozoa</taxon>
        <taxon>Mollusca</taxon>
        <taxon>Bivalvia</taxon>
        <taxon>Autobranchia</taxon>
        <taxon>Heteroconchia</taxon>
        <taxon>Euheterodonta</taxon>
        <taxon>Imparidentia</taxon>
        <taxon>Neoheterodontei</taxon>
        <taxon>Myida</taxon>
        <taxon>Dreissenoidea</taxon>
        <taxon>Dreissenidae</taxon>
        <taxon>Dreissena</taxon>
    </lineage>
</organism>
<dbReference type="EMBL" id="JAIWYP010000005">
    <property type="protein sequence ID" value="KAH3826396.1"/>
    <property type="molecule type" value="Genomic_DNA"/>
</dbReference>
<accession>A0A9D4GZ73</accession>
<evidence type="ECO:0000313" key="2">
    <source>
        <dbReference type="Proteomes" id="UP000828390"/>
    </source>
</evidence>
<name>A0A9D4GZ73_DREPO</name>
<comment type="caution">
    <text evidence="1">The sequence shown here is derived from an EMBL/GenBank/DDBJ whole genome shotgun (WGS) entry which is preliminary data.</text>
</comment>
<sequence length="57" mass="6333">MNIISLESNPISNHAVCKYRTVFSPSIVTMARDPTIFLPCNLQIQDCVLSLNSDHGQ</sequence>
<dbReference type="AlphaFoldDB" id="A0A9D4GZ73"/>
<protein>
    <submittedName>
        <fullName evidence="1">Uncharacterized protein</fullName>
    </submittedName>
</protein>
<evidence type="ECO:0000313" key="1">
    <source>
        <dbReference type="EMBL" id="KAH3826396.1"/>
    </source>
</evidence>
<gene>
    <name evidence="1" type="ORF">DPMN_128300</name>
</gene>